<dbReference type="AlphaFoldDB" id="A0AAV0ZPT1"/>
<evidence type="ECO:0000313" key="2">
    <source>
        <dbReference type="Proteomes" id="UP001157006"/>
    </source>
</evidence>
<accession>A0AAV0ZPT1</accession>
<evidence type="ECO:0000313" key="1">
    <source>
        <dbReference type="EMBL" id="CAI8598395.1"/>
    </source>
</evidence>
<reference evidence="1 2" key="1">
    <citation type="submission" date="2023-01" db="EMBL/GenBank/DDBJ databases">
        <authorList>
            <person name="Kreplak J."/>
        </authorList>
    </citation>
    <scope>NUCLEOTIDE SEQUENCE [LARGE SCALE GENOMIC DNA]</scope>
</reference>
<gene>
    <name evidence="1" type="ORF">VFH_II125440</name>
</gene>
<dbReference type="EMBL" id="OX451737">
    <property type="protein sequence ID" value="CAI8598395.1"/>
    <property type="molecule type" value="Genomic_DNA"/>
</dbReference>
<sequence length="108" mass="12458">MDVAGILTLFGLNEKEREVEEREVEENACKYRFNIYGFGKCREVIKIYRSGSASENIVLDFVIGDFTDILLTGNLIPVFRVENGKTICKRKLWIGLKRNGGAWHEETW</sequence>
<name>A0AAV0ZPT1_VICFA</name>
<organism evidence="1 2">
    <name type="scientific">Vicia faba</name>
    <name type="common">Broad bean</name>
    <name type="synonym">Faba vulgaris</name>
    <dbReference type="NCBI Taxonomy" id="3906"/>
    <lineage>
        <taxon>Eukaryota</taxon>
        <taxon>Viridiplantae</taxon>
        <taxon>Streptophyta</taxon>
        <taxon>Embryophyta</taxon>
        <taxon>Tracheophyta</taxon>
        <taxon>Spermatophyta</taxon>
        <taxon>Magnoliopsida</taxon>
        <taxon>eudicotyledons</taxon>
        <taxon>Gunneridae</taxon>
        <taxon>Pentapetalae</taxon>
        <taxon>rosids</taxon>
        <taxon>fabids</taxon>
        <taxon>Fabales</taxon>
        <taxon>Fabaceae</taxon>
        <taxon>Papilionoideae</taxon>
        <taxon>50 kb inversion clade</taxon>
        <taxon>NPAAA clade</taxon>
        <taxon>Hologalegina</taxon>
        <taxon>IRL clade</taxon>
        <taxon>Fabeae</taxon>
        <taxon>Vicia</taxon>
    </lineage>
</organism>
<dbReference type="Proteomes" id="UP001157006">
    <property type="component" value="Chromosome 2"/>
</dbReference>
<keyword evidence="2" id="KW-1185">Reference proteome</keyword>
<proteinExistence type="predicted"/>
<protein>
    <submittedName>
        <fullName evidence="1">Uncharacterized protein</fullName>
    </submittedName>
</protein>